<dbReference type="EMBL" id="LGUV01000344">
    <property type="protein sequence ID" value="KOG47065.1"/>
    <property type="molecule type" value="Genomic_DNA"/>
</dbReference>
<dbReference type="OrthoDB" id="4061523at2"/>
<organism evidence="2 3">
    <name type="scientific">Streptomyces virginiae</name>
    <name type="common">Streptomyces cinnamonensis</name>
    <dbReference type="NCBI Taxonomy" id="1961"/>
    <lineage>
        <taxon>Bacteria</taxon>
        <taxon>Bacillati</taxon>
        <taxon>Actinomycetota</taxon>
        <taxon>Actinomycetes</taxon>
        <taxon>Kitasatosporales</taxon>
        <taxon>Streptomycetaceae</taxon>
        <taxon>Streptomyces</taxon>
    </lineage>
</organism>
<feature type="transmembrane region" description="Helical" evidence="1">
    <location>
        <begin position="163"/>
        <end position="185"/>
    </location>
</feature>
<feature type="transmembrane region" description="Helical" evidence="1">
    <location>
        <begin position="135"/>
        <end position="157"/>
    </location>
</feature>
<sequence length="476" mass="52120">MSDEPLVVVQPPDRRGLREVLVRGETAGRVWSERELRHLLDESGLREPDIEWRGAGADVWPDHRTQRFATGAVLVAGLLGCAALLIGIGQVDALASPNFAGRVTGMLFMAAGGVQAIAAVAALDHMGKRGWPYSGGVLLAAVVIALAANSLFLLLWFQERELATPLFPAFAALWLWSLWAAWLLFRQKVWRDIPHPKGFAIGFLVTTSLTAANLAHTTWFQPSTAPVTVETSAKFGKAYVQGDDIYLPVTLTVKNTGKTPTYILGSVFWVMGERFRPSRPDWLERGWEWDLEAAKDVDIYTDTPVRTLVRTGEILDAGGYVNPGREFSQQKLIRLPRSAPFDALSTDTKILTLRKDQARIPFGLHLNGFSWGSVDEVRTCGEPPCPSVVSYAGEIEHGSNVINATREQRFLLSSWTMAADGNDADISAGVRPYRRVVAVDSEGESLSSYGIEKIKGGGDMILFRSLTDGPARTGTE</sequence>
<keyword evidence="1" id="KW-0472">Membrane</keyword>
<dbReference type="AlphaFoldDB" id="A0A0L8M9K6"/>
<gene>
    <name evidence="2" type="ORF">ADK75_25680</name>
</gene>
<evidence type="ECO:0000313" key="3">
    <source>
        <dbReference type="Proteomes" id="UP000037084"/>
    </source>
</evidence>
<keyword evidence="1" id="KW-0812">Transmembrane</keyword>
<dbReference type="Proteomes" id="UP000037084">
    <property type="component" value="Unassembled WGS sequence"/>
</dbReference>
<dbReference type="PATRIC" id="fig|1961.12.peg.5746"/>
<name>A0A0L8M9K6_STRVG</name>
<comment type="caution">
    <text evidence="2">The sequence shown here is derived from an EMBL/GenBank/DDBJ whole genome shotgun (WGS) entry which is preliminary data.</text>
</comment>
<evidence type="ECO:0000256" key="1">
    <source>
        <dbReference type="SAM" id="Phobius"/>
    </source>
</evidence>
<proteinExistence type="predicted"/>
<feature type="transmembrane region" description="Helical" evidence="1">
    <location>
        <begin position="103"/>
        <end position="123"/>
    </location>
</feature>
<evidence type="ECO:0000313" key="2">
    <source>
        <dbReference type="EMBL" id="KOG47065.1"/>
    </source>
</evidence>
<accession>A0A0L8M9K6</accession>
<feature type="transmembrane region" description="Helical" evidence="1">
    <location>
        <begin position="68"/>
        <end position="91"/>
    </location>
</feature>
<reference evidence="3" key="1">
    <citation type="submission" date="2015-07" db="EMBL/GenBank/DDBJ databases">
        <authorList>
            <consortium name="Consortium for Microbial Forensics and Genomics (microFORGE)"/>
            <person name="Knight B.M."/>
            <person name="Roberts D.P."/>
            <person name="Lin D."/>
            <person name="Hari K."/>
            <person name="Fletcher J."/>
            <person name="Melcher U."/>
            <person name="Blagden T."/>
            <person name="Winegar R.A."/>
        </authorList>
    </citation>
    <scope>NUCLEOTIDE SEQUENCE [LARGE SCALE GENOMIC DNA]</scope>
    <source>
        <strain evidence="3">NRRL B-1447</strain>
    </source>
</reference>
<keyword evidence="1" id="KW-1133">Transmembrane helix</keyword>
<protein>
    <submittedName>
        <fullName evidence="2">Uncharacterized protein</fullName>
    </submittedName>
</protein>